<dbReference type="PANTHER" id="PTHR10422:SF18">
    <property type="entry name" value="CYTOCHROME C OXIDASE SUBUNIT 1"/>
    <property type="match status" value="1"/>
</dbReference>
<keyword evidence="1" id="KW-0679">Respiratory chain</keyword>
<organism evidence="4 5">
    <name type="scientific">Halomonas marinisediminis</name>
    <dbReference type="NCBI Taxonomy" id="2546095"/>
    <lineage>
        <taxon>Bacteria</taxon>
        <taxon>Pseudomonadati</taxon>
        <taxon>Pseudomonadota</taxon>
        <taxon>Gammaproteobacteria</taxon>
        <taxon>Oceanospirillales</taxon>
        <taxon>Halomonadaceae</taxon>
        <taxon>Halomonas</taxon>
    </lineage>
</organism>
<feature type="non-terminal residue" evidence="4">
    <location>
        <position position="1"/>
    </location>
</feature>
<keyword evidence="1" id="KW-0249">Electron transport</keyword>
<evidence type="ECO:0000313" key="5">
    <source>
        <dbReference type="Proteomes" id="UP000294823"/>
    </source>
</evidence>
<feature type="domain" description="Cytochrome oxidase subunit I profile" evidence="3">
    <location>
        <begin position="1"/>
        <end position="76"/>
    </location>
</feature>
<name>A0ABY2D1J4_9GAMM</name>
<evidence type="ECO:0000256" key="2">
    <source>
        <dbReference type="SAM" id="Phobius"/>
    </source>
</evidence>
<keyword evidence="1" id="KW-0813">Transport</keyword>
<keyword evidence="2" id="KW-0812">Transmembrane</keyword>
<dbReference type="Proteomes" id="UP000294823">
    <property type="component" value="Unassembled WGS sequence"/>
</dbReference>
<dbReference type="PROSITE" id="PS50855">
    <property type="entry name" value="COX1"/>
    <property type="match status" value="1"/>
</dbReference>
<proteinExistence type="predicted"/>
<comment type="caution">
    <text evidence="4">The sequence shown here is derived from an EMBL/GenBank/DDBJ whole genome shotgun (WGS) entry which is preliminary data.</text>
</comment>
<feature type="non-terminal residue" evidence="4">
    <location>
        <position position="76"/>
    </location>
</feature>
<dbReference type="InterPro" id="IPR036927">
    <property type="entry name" value="Cyt_c_oxase-like_su1_sf"/>
</dbReference>
<keyword evidence="5" id="KW-1185">Reference proteome</keyword>
<dbReference type="PANTHER" id="PTHR10422">
    <property type="entry name" value="CYTOCHROME C OXIDASE SUBUNIT 1"/>
    <property type="match status" value="1"/>
</dbReference>
<feature type="transmembrane region" description="Helical" evidence="2">
    <location>
        <begin position="21"/>
        <end position="42"/>
    </location>
</feature>
<dbReference type="EMBL" id="SLTR01000768">
    <property type="protein sequence ID" value="TDA72187.1"/>
    <property type="molecule type" value="Genomic_DNA"/>
</dbReference>
<dbReference type="Pfam" id="PF00115">
    <property type="entry name" value="COX1"/>
    <property type="match status" value="1"/>
</dbReference>
<dbReference type="SUPFAM" id="SSF81442">
    <property type="entry name" value="Cytochrome c oxidase subunit I-like"/>
    <property type="match status" value="1"/>
</dbReference>
<evidence type="ECO:0000313" key="4">
    <source>
        <dbReference type="EMBL" id="TDA72187.1"/>
    </source>
</evidence>
<sequence length="76" mass="8943">MFAGIYHWFPKMYGKMMNKDLGYLHFWITAIAAYGVFFPMHFVGLAGLPRRYYNNTAFPIFDDLLHINKVMTVFAI</sequence>
<dbReference type="InterPro" id="IPR023616">
    <property type="entry name" value="Cyt_c_oxase-like_su1_dom"/>
</dbReference>
<evidence type="ECO:0000256" key="1">
    <source>
        <dbReference type="ARBA" id="ARBA00022660"/>
    </source>
</evidence>
<keyword evidence="2" id="KW-1133">Transmembrane helix</keyword>
<protein>
    <submittedName>
        <fullName evidence="4">Cytochrome c oxidase subunit I</fullName>
    </submittedName>
</protein>
<keyword evidence="2" id="KW-0472">Membrane</keyword>
<accession>A0ABY2D1J4</accession>
<gene>
    <name evidence="4" type="ORF">E0702_18455</name>
</gene>
<reference evidence="4 5" key="1">
    <citation type="submission" date="2019-03" db="EMBL/GenBank/DDBJ databases">
        <title>Halomonas marinisediminis sp. nov., a moderately halophilic bacterium isolated from the Bohai Gulf.</title>
        <authorList>
            <person name="Ji X."/>
        </authorList>
    </citation>
    <scope>NUCLEOTIDE SEQUENCE [LARGE SCALE GENOMIC DNA]</scope>
    <source>
        <strain evidence="4 5">204</strain>
    </source>
</reference>
<evidence type="ECO:0000259" key="3">
    <source>
        <dbReference type="PROSITE" id="PS50855"/>
    </source>
</evidence>
<dbReference type="Gene3D" id="1.20.210.10">
    <property type="entry name" value="Cytochrome c oxidase-like, subunit I domain"/>
    <property type="match status" value="1"/>
</dbReference>
<dbReference type="InterPro" id="IPR000883">
    <property type="entry name" value="Cyt_C_Oxase_1"/>
</dbReference>